<accession>A0A1E4R761</accession>
<feature type="domain" description="DUF4935" evidence="1">
    <location>
        <begin position="54"/>
        <end position="232"/>
    </location>
</feature>
<gene>
    <name evidence="2" type="ORF">BG258_10470</name>
</gene>
<organism evidence="2 3">
    <name type="scientific">Lysinibacillus fusiformis</name>
    <dbReference type="NCBI Taxonomy" id="28031"/>
    <lineage>
        <taxon>Bacteria</taxon>
        <taxon>Bacillati</taxon>
        <taxon>Bacillota</taxon>
        <taxon>Bacilli</taxon>
        <taxon>Bacillales</taxon>
        <taxon>Bacillaceae</taxon>
        <taxon>Lysinibacillus</taxon>
    </lineage>
</organism>
<dbReference type="Proteomes" id="UP000094784">
    <property type="component" value="Unassembled WGS sequence"/>
</dbReference>
<protein>
    <recommendedName>
        <fullName evidence="1">DUF4935 domain-containing protein</fullName>
    </recommendedName>
</protein>
<dbReference type="AlphaFoldDB" id="A0A1E4R761"/>
<evidence type="ECO:0000313" key="3">
    <source>
        <dbReference type="Proteomes" id="UP000094784"/>
    </source>
</evidence>
<evidence type="ECO:0000259" key="1">
    <source>
        <dbReference type="Pfam" id="PF16289"/>
    </source>
</evidence>
<dbReference type="EMBL" id="MECQ01000001">
    <property type="protein sequence ID" value="ODV56294.1"/>
    <property type="molecule type" value="Genomic_DNA"/>
</dbReference>
<sequence>MDRYELISQLSKANKYMFVQKNPYSKRNKKIVKTTLDDDGFIRETIKIDKSIFLFLDTCTWINQAEKGKYDNFLKIADLSLQKDSGLLIPEQLTVEWDRNKEEKIFGRQANLIDDMIKQTTSLRDRVISDKTQKQHLTDLINQASSFKEDQVKYVGNQTIALVEDIMTLGHKITTDDKTLTQAAQWGLKKLPPFASNKNSMGDAVLFLSLMNYLEQFEHSILYFVTDNKDDFSKSKVYPDIHEMHSHFIDYANEKGIEIRYFINLEEALNHILEEVTDHEYLAECEALYQEELNRLPKCNKCGEVKVRNTHDWDGRGNKIYYTCINGHLEETDTYLLDEIY</sequence>
<comment type="caution">
    <text evidence="2">The sequence shown here is derived from an EMBL/GenBank/DDBJ whole genome shotgun (WGS) entry which is preliminary data.</text>
</comment>
<dbReference type="OrthoDB" id="2779996at2"/>
<name>A0A1E4R761_9BACI</name>
<reference evidence="2 3" key="1">
    <citation type="submission" date="2016-09" db="EMBL/GenBank/DDBJ databases">
        <title>Draft genome sequence of the soil isolate, Lysinibacillus fusiformis M5, a potential hypoxanthine producer.</title>
        <authorList>
            <person name="Gallegos-Monterrosa R."/>
            <person name="Maroti G."/>
            <person name="Balint B."/>
            <person name="Kovacs A.T."/>
        </authorList>
    </citation>
    <scope>NUCLEOTIDE SEQUENCE [LARGE SCALE GENOMIC DNA]</scope>
    <source>
        <strain evidence="2 3">M5</strain>
    </source>
</reference>
<proteinExistence type="predicted"/>
<dbReference type="RefSeq" id="WP_069481292.1">
    <property type="nucleotide sequence ID" value="NZ_KV766182.1"/>
</dbReference>
<dbReference type="Pfam" id="PF16289">
    <property type="entry name" value="PIN_12"/>
    <property type="match status" value="1"/>
</dbReference>
<evidence type="ECO:0000313" key="2">
    <source>
        <dbReference type="EMBL" id="ODV56294.1"/>
    </source>
</evidence>
<dbReference type="InterPro" id="IPR032557">
    <property type="entry name" value="DUF4935"/>
</dbReference>